<feature type="compositionally biased region" description="Polar residues" evidence="1">
    <location>
        <begin position="1455"/>
        <end position="1477"/>
    </location>
</feature>
<feature type="compositionally biased region" description="Basic and acidic residues" evidence="1">
    <location>
        <begin position="1282"/>
        <end position="1293"/>
    </location>
</feature>
<keyword evidence="4" id="KW-1185">Reference proteome</keyword>
<feature type="compositionally biased region" description="Basic and acidic residues" evidence="1">
    <location>
        <begin position="932"/>
        <end position="1012"/>
    </location>
</feature>
<feature type="compositionally biased region" description="Polar residues" evidence="1">
    <location>
        <begin position="1140"/>
        <end position="1166"/>
    </location>
</feature>
<dbReference type="CDD" id="cd16162">
    <property type="entry name" value="OCRE_RBM5_like"/>
    <property type="match status" value="1"/>
</dbReference>
<protein>
    <recommendedName>
        <fullName evidence="2">OCRE domain-containing protein</fullName>
    </recommendedName>
</protein>
<dbReference type="InterPro" id="IPR041591">
    <property type="entry name" value="OCRE"/>
</dbReference>
<dbReference type="Pfam" id="PF17780">
    <property type="entry name" value="OCRE"/>
    <property type="match status" value="1"/>
</dbReference>
<feature type="compositionally biased region" description="Polar residues" evidence="1">
    <location>
        <begin position="1207"/>
        <end position="1238"/>
    </location>
</feature>
<gene>
    <name evidence="3" type="ORF">GE061_019528</name>
</gene>
<feature type="compositionally biased region" description="Basic and acidic residues" evidence="1">
    <location>
        <begin position="1780"/>
        <end position="1796"/>
    </location>
</feature>
<feature type="compositionally biased region" description="Basic and acidic residues" evidence="1">
    <location>
        <begin position="896"/>
        <end position="921"/>
    </location>
</feature>
<feature type="compositionally biased region" description="Basic residues" evidence="1">
    <location>
        <begin position="845"/>
        <end position="855"/>
    </location>
</feature>
<feature type="compositionally biased region" description="Low complexity" evidence="1">
    <location>
        <begin position="189"/>
        <end position="201"/>
    </location>
</feature>
<feature type="compositionally biased region" description="Polar residues" evidence="1">
    <location>
        <begin position="512"/>
        <end position="522"/>
    </location>
</feature>
<sequence length="2132" mass="235895">MDSDNEDDIIAPLIQKERILGGRVDKLKSVDESIDGVPVDDSKMLSSKYRPIESSKGLSRSTRTSDKSSSGSAYSAFPKDPQSNMRSFSQARKYPDLFKDEAKKTRNDQYLREPISSTVRNKFMRPGDEMEDIASRSRALKSTSSSTKGKFVRPDDSAAFELPRERKRDDRSLIRSADSKLARERESGRSPMSSRSISIEEASLRKLKERRDIDKKDSRPTKVADTDRRNTLRSDSKSDDNNRNREHFLKESRRSSKVSKKKEDIKAVKLSWHSTPVDRRKGESEVPQNEKASTSKNPLLRGLKQASKNTSQGKVTTVGNQRVPQPSKKGADELPETQNNSSPGSILPQQSFLQNAPPMGVPSDVLLPQDQASVQNLFMGLLNNFNNQGFMSNNMGMPGNFPAHPEQLFMQSGGVSALTNNHISPDQMFMQNSNNGLPPNIGLHPSAIQEALMQQEAFLIQSGLFQNAMQGVMPPAVAQSSQQASNTPTSHNFPQPGILDMRPPPTHGSAHQGLSSMQQPMTSMGGVGLQATPAPHELPSSALLNNPQSLHKTPSSRFNNPQKDCNLLTYPHSSLNRTPANQNLTHMSTEPSFLESPSIPPPTAPQVFRSGGGQTSDLSHVDEVMKKLAPDGTGSVKYPAPDTNLLLFDPEIGYRYDPGTGLHYDANSGYFFNSKMKVFLYWDLFTQTYLRVENPTIPFPNLQNKKESIDSNYKHSLQPSTDSSALHRKRSPSPGFNRRMDIRNRTRSPANGKKHLVSRSPQRKRARSKSPLGLSVKRSRSPSPGRRKNPINSGKRPGSRSPRRKTTNSRSPVRPFKKQSPSSGPSRRDKRSKSPKTTRADNHKRTGVTRRRSHSPRLVARRRDQFGTSRTLDEEDVSARPSLVVTVLNIPTEGVSIEKKSPERKLSIDESPGKNTEHTDGSRTIGSGLKGLVEKNDERTKDSKVCGGKNDKSEEKSKSSRRNSSRDRRNDPKKDDKKPSNKETNNKSSDKRPDKRDVEKNSETTKIAKQEEDSSTGEGRNHRLVSERQFSTGQTREVLVKGLTLSQEEISQSKPKPLSKFDAPSSVESKKLDAVLLVDLPGVPDDLSEFVILDEDEEESNDEMTEEALQLLLSNPSDKSVSSNAEDEPEQQGDNLCPIINSSASSVAAKNESPHSINKSADSSTDLEAVPVGTGYSGTSSCVHESDSQEKRISGDSKDEKIPQKVVDNNSQDKLVLQQISTYSEPPSPTNSIYSSYDFSDDEKYVTVSATQDEDGNEEKNYVDEGKDVSSKEIFSEGQNAEDVRIDESKIDETPLGSKSSNIDTKDVEIPKPSKATEKNNETEKQPEMNETFNSIVKTVGKNDELHQEAIVETTTEPIINEEVGERVDKFVKNNEPVTIQNDDAKKDSITTNQIPINDTDISKQVVQISSGTGQAGVESLTGCQRQENEKQIQGTEQDEGEIISGCHGQHNEKQIQGTGQDENVILTGSQEKQNVIQVEGTGLDEDKMLTDSLEKHNENEVHGTEQDENKIVIGSKEEQDEKQVQGTGQEEHTSSQEKQVLCTKQDEDKILAGSKEEQNEKQDQGTGQDENTSSQENQVQCTGEDENKILAGPKKEQNEKQVQGTGQDESKLHTSSLENLVQCTGQDENKILAGPKEEQNEKQVQGSGPDENTILAGSQEKQLQGSGHDEDKILTGSQSEKHVQGPGQDEDKILIGSKEEQNEKQLQGSGHDEDKILIGSKEEQNEKQLQGSGHDEDKILIGSKEEQNEKQLQGSGHDEDKILIGSKEEQNEKQLQGSGHDEDKILIGSKEEQNEKQLQGSGHDEDKILIGSKEEQNEKQAQGPGQDEDKILIGSKEEQNENQAQISGHDEHKIVTGSQEKQNKEQSLDAVHVEDIPDSEKFSEVARVDVSKKEPGTSQGRKVGNVFARLGGHASNSEKSASVPKISENRVGGDKDPMSDLYTSQPRLSARTEPVHHASMSTWTVITITKVDVLAVHLVTALHFATVRHHLVVSPQKVDTRHVDVPRLQKVDTRLVDESHLQKVDTGHTDVPRLQKVGSHLVDVPRLQKVGSRHVDVPRLQKVGLLHVDVPRLHPLDQAIDHLGLMGRTLAGIIHHLMRRPSNLKLKLGSFMTLTPPSTIILNRDYSITVI</sequence>
<feature type="compositionally biased region" description="Polar residues" evidence="1">
    <location>
        <begin position="714"/>
        <end position="724"/>
    </location>
</feature>
<evidence type="ECO:0000313" key="3">
    <source>
        <dbReference type="EMBL" id="KAF6205357.1"/>
    </source>
</evidence>
<feature type="compositionally biased region" description="Basic and acidic residues" evidence="1">
    <location>
        <begin position="1828"/>
        <end position="1840"/>
    </location>
</feature>
<feature type="compositionally biased region" description="Polar residues" evidence="1">
    <location>
        <begin position="478"/>
        <end position="493"/>
    </location>
</feature>
<feature type="compositionally biased region" description="Basic and acidic residues" evidence="1">
    <location>
        <begin position="152"/>
        <end position="188"/>
    </location>
</feature>
<feature type="region of interest" description="Disordered" evidence="1">
    <location>
        <begin position="1411"/>
        <end position="1869"/>
    </location>
</feature>
<feature type="compositionally biased region" description="Basic and acidic residues" evidence="1">
    <location>
        <begin position="1734"/>
        <end position="1750"/>
    </location>
</feature>
<feature type="compositionally biased region" description="Basic and acidic residues" evidence="1">
    <location>
        <begin position="1757"/>
        <end position="1773"/>
    </location>
</feature>
<feature type="compositionally biased region" description="Basic and acidic residues" evidence="1">
    <location>
        <begin position="1304"/>
        <end position="1328"/>
    </location>
</feature>
<feature type="compositionally biased region" description="Basic and acidic residues" evidence="1">
    <location>
        <begin position="1928"/>
        <end position="1939"/>
    </location>
</feature>
<feature type="compositionally biased region" description="Basic and acidic residues" evidence="1">
    <location>
        <begin position="1628"/>
        <end position="1642"/>
    </location>
</feature>
<feature type="compositionally biased region" description="Polar residues" evidence="1">
    <location>
        <begin position="1601"/>
        <end position="1627"/>
    </location>
</feature>
<feature type="compositionally biased region" description="Basic and acidic residues" evidence="1">
    <location>
        <begin position="1545"/>
        <end position="1564"/>
    </location>
</feature>
<feature type="compositionally biased region" description="Acidic residues" evidence="1">
    <location>
        <begin position="1095"/>
        <end position="1106"/>
    </location>
</feature>
<feature type="compositionally biased region" description="Polar residues" evidence="1">
    <location>
        <begin position="336"/>
        <end position="354"/>
    </location>
</feature>
<feature type="compositionally biased region" description="Basic and acidic residues" evidence="1">
    <location>
        <begin position="1803"/>
        <end position="1819"/>
    </location>
</feature>
<feature type="compositionally biased region" description="Basic and acidic residues" evidence="1">
    <location>
        <begin position="1586"/>
        <end position="1600"/>
    </location>
</feature>
<feature type="region of interest" description="Disordered" evidence="1">
    <location>
        <begin position="25"/>
        <end position="366"/>
    </location>
</feature>
<feature type="compositionally biased region" description="Polar residues" evidence="1">
    <location>
        <begin position="306"/>
        <end position="324"/>
    </location>
</feature>
<comment type="caution">
    <text evidence="3">The sequence shown here is derived from an EMBL/GenBank/DDBJ whole genome shotgun (WGS) entry which is preliminary data.</text>
</comment>
<feature type="region of interest" description="Disordered" evidence="1">
    <location>
        <begin position="475"/>
        <end position="564"/>
    </location>
</feature>
<feature type="compositionally biased region" description="Basic and acidic residues" evidence="1">
    <location>
        <begin position="1485"/>
        <end position="1536"/>
    </location>
</feature>
<feature type="compositionally biased region" description="Polar residues" evidence="1">
    <location>
        <begin position="81"/>
        <end position="90"/>
    </location>
</feature>
<dbReference type="Proteomes" id="UP000466442">
    <property type="component" value="Linkage Group LG9"/>
</dbReference>
<feature type="compositionally biased region" description="Basic and acidic residues" evidence="1">
    <location>
        <begin position="1711"/>
        <end position="1727"/>
    </location>
</feature>
<feature type="compositionally biased region" description="Polar residues" evidence="1">
    <location>
        <begin position="542"/>
        <end position="563"/>
    </location>
</feature>
<feature type="compositionally biased region" description="Low complexity" evidence="1">
    <location>
        <begin position="136"/>
        <end position="148"/>
    </location>
</feature>
<feature type="compositionally biased region" description="Basic and acidic residues" evidence="1">
    <location>
        <begin position="1184"/>
        <end position="1203"/>
    </location>
</feature>
<evidence type="ECO:0000259" key="2">
    <source>
        <dbReference type="Pfam" id="PF17780"/>
    </source>
</evidence>
<feature type="compositionally biased region" description="Polar residues" evidence="1">
    <location>
        <begin position="286"/>
        <end position="297"/>
    </location>
</feature>
<organism evidence="3 4">
    <name type="scientific">Apolygus lucorum</name>
    <name type="common">Small green plant bug</name>
    <name type="synonym">Lygocoris lucorum</name>
    <dbReference type="NCBI Taxonomy" id="248454"/>
    <lineage>
        <taxon>Eukaryota</taxon>
        <taxon>Metazoa</taxon>
        <taxon>Ecdysozoa</taxon>
        <taxon>Arthropoda</taxon>
        <taxon>Hexapoda</taxon>
        <taxon>Insecta</taxon>
        <taxon>Pterygota</taxon>
        <taxon>Neoptera</taxon>
        <taxon>Paraneoptera</taxon>
        <taxon>Hemiptera</taxon>
        <taxon>Heteroptera</taxon>
        <taxon>Panheteroptera</taxon>
        <taxon>Cimicomorpha</taxon>
        <taxon>Miridae</taxon>
        <taxon>Mirini</taxon>
        <taxon>Apolygus</taxon>
    </lineage>
</organism>
<evidence type="ECO:0000313" key="4">
    <source>
        <dbReference type="Proteomes" id="UP000466442"/>
    </source>
</evidence>
<feature type="compositionally biased region" description="Polar residues" evidence="1">
    <location>
        <begin position="1565"/>
        <end position="1582"/>
    </location>
</feature>
<feature type="compositionally biased region" description="Basic and acidic residues" evidence="1">
    <location>
        <begin position="93"/>
        <end position="111"/>
    </location>
</feature>
<proteinExistence type="predicted"/>
<dbReference type="EMBL" id="WIXP02000009">
    <property type="protein sequence ID" value="KAF6205357.1"/>
    <property type="molecule type" value="Genomic_DNA"/>
</dbReference>
<feature type="compositionally biased region" description="Polar residues" evidence="1">
    <location>
        <begin position="1044"/>
        <end position="1054"/>
    </location>
</feature>
<feature type="region of interest" description="Disordered" evidence="1">
    <location>
        <begin position="1095"/>
        <end position="1331"/>
    </location>
</feature>
<feature type="compositionally biased region" description="Basic residues" evidence="1">
    <location>
        <begin position="752"/>
        <end position="768"/>
    </location>
</feature>
<feature type="compositionally biased region" description="Basic and acidic residues" evidence="1">
    <location>
        <begin position="202"/>
        <end position="254"/>
    </location>
</feature>
<feature type="compositionally biased region" description="Polar residues" evidence="1">
    <location>
        <begin position="1112"/>
        <end position="1124"/>
    </location>
</feature>
<name>A0A8S9X8N7_APOLU</name>
<feature type="compositionally biased region" description="Basic and acidic residues" evidence="1">
    <location>
        <begin position="1668"/>
        <end position="1704"/>
    </location>
</feature>
<evidence type="ECO:0000256" key="1">
    <source>
        <dbReference type="SAM" id="MobiDB-lite"/>
    </source>
</evidence>
<feature type="compositionally biased region" description="Basic residues" evidence="1">
    <location>
        <begin position="777"/>
        <end position="789"/>
    </location>
</feature>
<feature type="domain" description="OCRE" evidence="2">
    <location>
        <begin position="646"/>
        <end position="692"/>
    </location>
</feature>
<feature type="compositionally biased region" description="Basic residues" evidence="1">
    <location>
        <begin position="797"/>
        <end position="807"/>
    </location>
</feature>
<feature type="compositionally biased region" description="Polar residues" evidence="1">
    <location>
        <begin position="1422"/>
        <end position="1436"/>
    </location>
</feature>
<reference evidence="3" key="1">
    <citation type="journal article" date="2021" name="Mol. Ecol. Resour.">
        <title>Apolygus lucorum genome provides insights into omnivorousness and mesophyll feeding.</title>
        <authorList>
            <person name="Liu Y."/>
            <person name="Liu H."/>
            <person name="Wang H."/>
            <person name="Huang T."/>
            <person name="Liu B."/>
            <person name="Yang B."/>
            <person name="Yin L."/>
            <person name="Li B."/>
            <person name="Zhang Y."/>
            <person name="Zhang S."/>
            <person name="Jiang F."/>
            <person name="Zhang X."/>
            <person name="Ren Y."/>
            <person name="Wang B."/>
            <person name="Wang S."/>
            <person name="Lu Y."/>
            <person name="Wu K."/>
            <person name="Fan W."/>
            <person name="Wang G."/>
        </authorList>
    </citation>
    <scope>NUCLEOTIDE SEQUENCE</scope>
    <source>
        <strain evidence="3">12Hb</strain>
    </source>
</reference>
<feature type="compositionally biased region" description="Basic and acidic residues" evidence="1">
    <location>
        <begin position="1258"/>
        <end position="1275"/>
    </location>
</feature>
<feature type="region of interest" description="Disordered" evidence="1">
    <location>
        <begin position="896"/>
        <end position="1067"/>
    </location>
</feature>
<feature type="compositionally biased region" description="Polar residues" evidence="1">
    <location>
        <begin position="1656"/>
        <end position="1666"/>
    </location>
</feature>
<feature type="compositionally biased region" description="Low complexity" evidence="1">
    <location>
        <begin position="59"/>
        <end position="75"/>
    </location>
</feature>
<feature type="region of interest" description="Disordered" evidence="1">
    <location>
        <begin position="1913"/>
        <end position="1940"/>
    </location>
</feature>
<accession>A0A8S9X8N7</accession>
<feature type="region of interest" description="Disordered" evidence="1">
    <location>
        <begin position="713"/>
        <end position="878"/>
    </location>
</feature>